<dbReference type="SMART" id="SM00679">
    <property type="entry name" value="CTNS"/>
    <property type="match status" value="2"/>
</dbReference>
<keyword evidence="5 8" id="KW-1133">Transmembrane helix</keyword>
<keyword evidence="2" id="KW-0813">Transport</keyword>
<comment type="subcellular location">
    <subcellularLocation>
        <location evidence="1">Endomembrane system</location>
        <topology evidence="1">Multi-pass membrane protein</topology>
    </subcellularLocation>
</comment>
<feature type="transmembrane region" description="Helical" evidence="8">
    <location>
        <begin position="218"/>
        <end position="241"/>
    </location>
</feature>
<dbReference type="Proteomes" id="UP000054248">
    <property type="component" value="Unassembled WGS sequence"/>
</dbReference>
<evidence type="ECO:0000313" key="10">
    <source>
        <dbReference type="Proteomes" id="UP000054248"/>
    </source>
</evidence>
<evidence type="ECO:0000256" key="1">
    <source>
        <dbReference type="ARBA" id="ARBA00004127"/>
    </source>
</evidence>
<dbReference type="OrthoDB" id="75720at2759"/>
<sequence length="282" mass="32238">MLAPGLRLLSDVLGWSYFVLWSISFYPQAFLNYQRKRVDGYSIDFATLNTIAFGCYTIYTFNFLWNDRVREEYRQRHEGKDNSVTPNDFAFAIHAFTLCCITLSQTWVYPRAEGQRISTWHRFVVSAFFTIAVIEALSVTSGILPTIDFLYHLSYFKLYGSTAKYVSQAYLNYTRQSTLGWSIENVLLDFSGAILSLFQALLIAQIDDNWSSITGNPAKLGLSIISLAFPTFFMVQHFVIYREESSLEARSEAKSYKDGPKLEAGRRGKSYEDTEETALLDG</sequence>
<reference evidence="10" key="2">
    <citation type="submission" date="2015-01" db="EMBL/GenBank/DDBJ databases">
        <title>Evolutionary Origins and Diversification of the Mycorrhizal Mutualists.</title>
        <authorList>
            <consortium name="DOE Joint Genome Institute"/>
            <consortium name="Mycorrhizal Genomics Consortium"/>
            <person name="Kohler A."/>
            <person name="Kuo A."/>
            <person name="Nagy L.G."/>
            <person name="Floudas D."/>
            <person name="Copeland A."/>
            <person name="Barry K.W."/>
            <person name="Cichocki N."/>
            <person name="Veneault-Fourrey C."/>
            <person name="LaButti K."/>
            <person name="Lindquist E.A."/>
            <person name="Lipzen A."/>
            <person name="Lundell T."/>
            <person name="Morin E."/>
            <person name="Murat C."/>
            <person name="Riley R."/>
            <person name="Ohm R."/>
            <person name="Sun H."/>
            <person name="Tunlid A."/>
            <person name="Henrissat B."/>
            <person name="Grigoriev I.V."/>
            <person name="Hibbett D.S."/>
            <person name="Martin F."/>
        </authorList>
    </citation>
    <scope>NUCLEOTIDE SEQUENCE [LARGE SCALE GENOMIC DNA]</scope>
    <source>
        <strain evidence="10">MUT 4182</strain>
    </source>
</reference>
<dbReference type="GO" id="GO:0012505">
    <property type="term" value="C:endomembrane system"/>
    <property type="evidence" value="ECO:0007669"/>
    <property type="project" value="UniProtKB-SubCell"/>
</dbReference>
<dbReference type="InterPro" id="IPR006603">
    <property type="entry name" value="PQ-loop_rpt"/>
</dbReference>
<dbReference type="GO" id="GO:0005774">
    <property type="term" value="C:vacuolar membrane"/>
    <property type="evidence" value="ECO:0007669"/>
    <property type="project" value="TreeGrafter"/>
</dbReference>
<evidence type="ECO:0000256" key="2">
    <source>
        <dbReference type="ARBA" id="ARBA00022448"/>
    </source>
</evidence>
<dbReference type="Pfam" id="PF04193">
    <property type="entry name" value="PQ-loop"/>
    <property type="match status" value="2"/>
</dbReference>
<feature type="transmembrane region" description="Helical" evidence="8">
    <location>
        <begin position="186"/>
        <end position="206"/>
    </location>
</feature>
<feature type="compositionally biased region" description="Acidic residues" evidence="7">
    <location>
        <begin position="273"/>
        <end position="282"/>
    </location>
</feature>
<name>A0A0C3QM95_9AGAM</name>
<dbReference type="GO" id="GO:0015184">
    <property type="term" value="F:L-cystine transmembrane transporter activity"/>
    <property type="evidence" value="ECO:0007669"/>
    <property type="project" value="TreeGrafter"/>
</dbReference>
<dbReference type="AlphaFoldDB" id="A0A0C3QM95"/>
<evidence type="ECO:0000256" key="4">
    <source>
        <dbReference type="ARBA" id="ARBA00022737"/>
    </source>
</evidence>
<organism evidence="9 10">
    <name type="scientific">Tulasnella calospora MUT 4182</name>
    <dbReference type="NCBI Taxonomy" id="1051891"/>
    <lineage>
        <taxon>Eukaryota</taxon>
        <taxon>Fungi</taxon>
        <taxon>Dikarya</taxon>
        <taxon>Basidiomycota</taxon>
        <taxon>Agaricomycotina</taxon>
        <taxon>Agaricomycetes</taxon>
        <taxon>Cantharellales</taxon>
        <taxon>Tulasnellaceae</taxon>
        <taxon>Tulasnella</taxon>
    </lineage>
</organism>
<dbReference type="PANTHER" id="PTHR13131">
    <property type="entry name" value="CYSTINOSIN"/>
    <property type="match status" value="1"/>
</dbReference>
<feature type="region of interest" description="Disordered" evidence="7">
    <location>
        <begin position="247"/>
        <end position="282"/>
    </location>
</feature>
<keyword evidence="6 8" id="KW-0472">Membrane</keyword>
<protein>
    <recommendedName>
        <fullName evidence="11">Cystinosin</fullName>
    </recommendedName>
</protein>
<evidence type="ECO:0000256" key="5">
    <source>
        <dbReference type="ARBA" id="ARBA00022989"/>
    </source>
</evidence>
<dbReference type="HOGENOM" id="CLU_046327_0_0_1"/>
<accession>A0A0C3QM95</accession>
<keyword evidence="10" id="KW-1185">Reference proteome</keyword>
<dbReference type="PANTHER" id="PTHR13131:SF5">
    <property type="entry name" value="CYSTINOSIN"/>
    <property type="match status" value="1"/>
</dbReference>
<dbReference type="InterPro" id="IPR005282">
    <property type="entry name" value="LC_transporter"/>
</dbReference>
<feature type="transmembrane region" description="Helical" evidence="8">
    <location>
        <begin position="12"/>
        <end position="33"/>
    </location>
</feature>
<feature type="transmembrane region" description="Helical" evidence="8">
    <location>
        <begin position="120"/>
        <end position="143"/>
    </location>
</feature>
<evidence type="ECO:0000256" key="7">
    <source>
        <dbReference type="SAM" id="MobiDB-lite"/>
    </source>
</evidence>
<proteinExistence type="predicted"/>
<evidence type="ECO:0000256" key="6">
    <source>
        <dbReference type="ARBA" id="ARBA00023136"/>
    </source>
</evidence>
<dbReference type="STRING" id="1051891.A0A0C3QM95"/>
<dbReference type="EMBL" id="KN822945">
    <property type="protein sequence ID" value="KIO34050.1"/>
    <property type="molecule type" value="Genomic_DNA"/>
</dbReference>
<feature type="transmembrane region" description="Helical" evidence="8">
    <location>
        <begin position="45"/>
        <end position="65"/>
    </location>
</feature>
<evidence type="ECO:0000313" key="9">
    <source>
        <dbReference type="EMBL" id="KIO34050.1"/>
    </source>
</evidence>
<reference evidence="9 10" key="1">
    <citation type="submission" date="2014-04" db="EMBL/GenBank/DDBJ databases">
        <authorList>
            <consortium name="DOE Joint Genome Institute"/>
            <person name="Kuo A."/>
            <person name="Girlanda M."/>
            <person name="Perotto S."/>
            <person name="Kohler A."/>
            <person name="Nagy L.G."/>
            <person name="Floudas D."/>
            <person name="Copeland A."/>
            <person name="Barry K.W."/>
            <person name="Cichocki N."/>
            <person name="Veneault-Fourrey C."/>
            <person name="LaButti K."/>
            <person name="Lindquist E.A."/>
            <person name="Lipzen A."/>
            <person name="Lundell T."/>
            <person name="Morin E."/>
            <person name="Murat C."/>
            <person name="Sun H."/>
            <person name="Tunlid A."/>
            <person name="Henrissat B."/>
            <person name="Grigoriev I.V."/>
            <person name="Hibbett D.S."/>
            <person name="Martin F."/>
            <person name="Nordberg H.P."/>
            <person name="Cantor M.N."/>
            <person name="Hua S.X."/>
        </authorList>
    </citation>
    <scope>NUCLEOTIDE SEQUENCE [LARGE SCALE GENOMIC DNA]</scope>
    <source>
        <strain evidence="9 10">MUT 4182</strain>
    </source>
</reference>
<dbReference type="Gene3D" id="1.20.1280.290">
    <property type="match status" value="1"/>
</dbReference>
<keyword evidence="3 8" id="KW-0812">Transmembrane</keyword>
<dbReference type="NCBIfam" id="TIGR00951">
    <property type="entry name" value="2A43"/>
    <property type="match status" value="1"/>
</dbReference>
<evidence type="ECO:0000256" key="3">
    <source>
        <dbReference type="ARBA" id="ARBA00022692"/>
    </source>
</evidence>
<feature type="compositionally biased region" description="Basic and acidic residues" evidence="7">
    <location>
        <begin position="247"/>
        <end position="272"/>
    </location>
</feature>
<feature type="transmembrane region" description="Helical" evidence="8">
    <location>
        <begin position="89"/>
        <end position="108"/>
    </location>
</feature>
<keyword evidence="4" id="KW-0677">Repeat</keyword>
<dbReference type="GO" id="GO:0000324">
    <property type="term" value="C:fungal-type vacuole"/>
    <property type="evidence" value="ECO:0007669"/>
    <property type="project" value="TreeGrafter"/>
</dbReference>
<gene>
    <name evidence="9" type="ORF">M407DRAFT_64923</name>
</gene>
<evidence type="ECO:0008006" key="11">
    <source>
        <dbReference type="Google" id="ProtNLM"/>
    </source>
</evidence>
<evidence type="ECO:0000256" key="8">
    <source>
        <dbReference type="SAM" id="Phobius"/>
    </source>
</evidence>